<organism evidence="2 3">
    <name type="scientific">Monoraphidium neglectum</name>
    <dbReference type="NCBI Taxonomy" id="145388"/>
    <lineage>
        <taxon>Eukaryota</taxon>
        <taxon>Viridiplantae</taxon>
        <taxon>Chlorophyta</taxon>
        <taxon>core chlorophytes</taxon>
        <taxon>Chlorophyceae</taxon>
        <taxon>CS clade</taxon>
        <taxon>Sphaeropleales</taxon>
        <taxon>Selenastraceae</taxon>
        <taxon>Monoraphidium</taxon>
    </lineage>
</organism>
<proteinExistence type="predicted"/>
<dbReference type="AlphaFoldDB" id="A0A0D2M4L1"/>
<protein>
    <recommendedName>
        <fullName evidence="4">Lipoyl-binding domain-containing protein</fullName>
    </recommendedName>
</protein>
<gene>
    <name evidence="2" type="ORF">MNEG_11761</name>
</gene>
<dbReference type="GeneID" id="25729056"/>
<dbReference type="PANTHER" id="PTHR23151:SF90">
    <property type="entry name" value="DIHYDROLIPOYLLYSINE-RESIDUE ACETYLTRANSFERASE COMPONENT OF PYRUVATE DEHYDROGENASE COMPLEX, MITOCHONDRIAL-RELATED"/>
    <property type="match status" value="1"/>
</dbReference>
<sequence>MQEGTIRRWLKAEGKRVQQYDLLCEVDTQQLVEEAYRLGDFAGSVTLLIESQEDGVLARRLAPEGATLPVGAPIAVVWEESGGGGGDGDADAGRLAAARRHTPPTKDVYDESQPSVRVLEWQSYLKESSEDPGAKKCMG</sequence>
<evidence type="ECO:0000313" key="2">
    <source>
        <dbReference type="EMBL" id="KIY96201.1"/>
    </source>
</evidence>
<dbReference type="Gene3D" id="2.40.50.100">
    <property type="match status" value="1"/>
</dbReference>
<dbReference type="PANTHER" id="PTHR23151">
    <property type="entry name" value="DIHYDROLIPOAMIDE ACETYL/SUCCINYL-TRANSFERASE-RELATED"/>
    <property type="match status" value="1"/>
</dbReference>
<dbReference type="InterPro" id="IPR045257">
    <property type="entry name" value="E2/Pdx1"/>
</dbReference>
<dbReference type="STRING" id="145388.A0A0D2M4L1"/>
<evidence type="ECO:0000313" key="3">
    <source>
        <dbReference type="Proteomes" id="UP000054498"/>
    </source>
</evidence>
<evidence type="ECO:0008006" key="4">
    <source>
        <dbReference type="Google" id="ProtNLM"/>
    </source>
</evidence>
<dbReference type="OrthoDB" id="537444at2759"/>
<dbReference type="Proteomes" id="UP000054498">
    <property type="component" value="Unassembled WGS sequence"/>
</dbReference>
<evidence type="ECO:0000256" key="1">
    <source>
        <dbReference type="SAM" id="MobiDB-lite"/>
    </source>
</evidence>
<accession>A0A0D2M4L1</accession>
<name>A0A0D2M4L1_9CHLO</name>
<keyword evidence="3" id="KW-1185">Reference proteome</keyword>
<dbReference type="KEGG" id="mng:MNEG_11761"/>
<dbReference type="SUPFAM" id="SSF51230">
    <property type="entry name" value="Single hybrid motif"/>
    <property type="match status" value="1"/>
</dbReference>
<reference evidence="2 3" key="1">
    <citation type="journal article" date="2013" name="BMC Genomics">
        <title>Reconstruction of the lipid metabolism for the microalga Monoraphidium neglectum from its genome sequence reveals characteristics suitable for biofuel production.</title>
        <authorList>
            <person name="Bogen C."/>
            <person name="Al-Dilaimi A."/>
            <person name="Albersmeier A."/>
            <person name="Wichmann J."/>
            <person name="Grundmann M."/>
            <person name="Rupp O."/>
            <person name="Lauersen K.J."/>
            <person name="Blifernez-Klassen O."/>
            <person name="Kalinowski J."/>
            <person name="Goesmann A."/>
            <person name="Mussgnug J.H."/>
            <person name="Kruse O."/>
        </authorList>
    </citation>
    <scope>NUCLEOTIDE SEQUENCE [LARGE SCALE GENOMIC DNA]</scope>
    <source>
        <strain evidence="2 3">SAG 48.87</strain>
    </source>
</reference>
<dbReference type="GO" id="GO:0006086">
    <property type="term" value="P:pyruvate decarboxylation to acetyl-CoA"/>
    <property type="evidence" value="ECO:0007669"/>
    <property type="project" value="InterPro"/>
</dbReference>
<dbReference type="EMBL" id="KK103113">
    <property type="protein sequence ID" value="KIY96201.1"/>
    <property type="molecule type" value="Genomic_DNA"/>
</dbReference>
<dbReference type="CDD" id="cd06849">
    <property type="entry name" value="lipoyl_domain"/>
    <property type="match status" value="1"/>
</dbReference>
<dbReference type="InterPro" id="IPR011053">
    <property type="entry name" value="Single_hybrid_motif"/>
</dbReference>
<dbReference type="RefSeq" id="XP_013895221.1">
    <property type="nucleotide sequence ID" value="XM_014039767.1"/>
</dbReference>
<dbReference type="GO" id="GO:0045254">
    <property type="term" value="C:pyruvate dehydrogenase complex"/>
    <property type="evidence" value="ECO:0007669"/>
    <property type="project" value="InterPro"/>
</dbReference>
<feature type="region of interest" description="Disordered" evidence="1">
    <location>
        <begin position="81"/>
        <end position="113"/>
    </location>
</feature>